<dbReference type="EMBL" id="AVOT02015864">
    <property type="protein sequence ID" value="MBW0500533.1"/>
    <property type="molecule type" value="Genomic_DNA"/>
</dbReference>
<evidence type="ECO:0000313" key="1">
    <source>
        <dbReference type="EMBL" id="MBW0500533.1"/>
    </source>
</evidence>
<accession>A0A9Q3DGU5</accession>
<name>A0A9Q3DGU5_9BASI</name>
<organism evidence="1 2">
    <name type="scientific">Austropuccinia psidii MF-1</name>
    <dbReference type="NCBI Taxonomy" id="1389203"/>
    <lineage>
        <taxon>Eukaryota</taxon>
        <taxon>Fungi</taxon>
        <taxon>Dikarya</taxon>
        <taxon>Basidiomycota</taxon>
        <taxon>Pucciniomycotina</taxon>
        <taxon>Pucciniomycetes</taxon>
        <taxon>Pucciniales</taxon>
        <taxon>Sphaerophragmiaceae</taxon>
        <taxon>Austropuccinia</taxon>
    </lineage>
</organism>
<sequence>MSPLQVSNQNVVKFYQIHAEALFWVVSSWQSLVAIRPTSTNTMVNAWSSKAPGMVYPKMGAKLAAEEQESILKQLFKGLVAIQVSFSIFESPGLRSLLQ</sequence>
<evidence type="ECO:0000313" key="2">
    <source>
        <dbReference type="Proteomes" id="UP000765509"/>
    </source>
</evidence>
<protein>
    <submittedName>
        <fullName evidence="1">Uncharacterized protein</fullName>
    </submittedName>
</protein>
<keyword evidence="2" id="KW-1185">Reference proteome</keyword>
<gene>
    <name evidence="1" type="ORF">O181_040248</name>
</gene>
<dbReference type="Proteomes" id="UP000765509">
    <property type="component" value="Unassembled WGS sequence"/>
</dbReference>
<comment type="caution">
    <text evidence="1">The sequence shown here is derived from an EMBL/GenBank/DDBJ whole genome shotgun (WGS) entry which is preliminary data.</text>
</comment>
<proteinExistence type="predicted"/>
<dbReference type="AlphaFoldDB" id="A0A9Q3DGU5"/>
<reference evidence="1" key="1">
    <citation type="submission" date="2021-03" db="EMBL/GenBank/DDBJ databases">
        <title>Draft genome sequence of rust myrtle Austropuccinia psidii MF-1, a brazilian biotype.</title>
        <authorList>
            <person name="Quecine M.C."/>
            <person name="Pachon D.M.R."/>
            <person name="Bonatelli M.L."/>
            <person name="Correr F.H."/>
            <person name="Franceschini L.M."/>
            <person name="Leite T.F."/>
            <person name="Margarido G.R.A."/>
            <person name="Almeida C.A."/>
            <person name="Ferrarezi J.A."/>
            <person name="Labate C.A."/>
        </authorList>
    </citation>
    <scope>NUCLEOTIDE SEQUENCE</scope>
    <source>
        <strain evidence="1">MF-1</strain>
    </source>
</reference>